<dbReference type="RefSeq" id="WP_256401986.1">
    <property type="nucleotide sequence ID" value="NZ_JANHJR010000004.1"/>
</dbReference>
<dbReference type="EMBL" id="JBHUDO010000004">
    <property type="protein sequence ID" value="MFD1647530.1"/>
    <property type="molecule type" value="Genomic_DNA"/>
</dbReference>
<gene>
    <name evidence="1" type="ORF">ACFSBL_17710</name>
</gene>
<reference evidence="1 2" key="1">
    <citation type="journal article" date="2019" name="Int. J. Syst. Evol. Microbiol.">
        <title>The Global Catalogue of Microorganisms (GCM) 10K type strain sequencing project: providing services to taxonomists for standard genome sequencing and annotation.</title>
        <authorList>
            <consortium name="The Broad Institute Genomics Platform"/>
            <consortium name="The Broad Institute Genome Sequencing Center for Infectious Disease"/>
            <person name="Wu L."/>
            <person name="Ma J."/>
        </authorList>
    </citation>
    <scope>NUCLEOTIDE SEQUENCE [LARGE SCALE GENOMIC DNA]</scope>
    <source>
        <strain evidence="1 2">CGMCC 1.10390</strain>
    </source>
</reference>
<dbReference type="AlphaFoldDB" id="A0ABD6DP38"/>
<dbReference type="Proteomes" id="UP001597034">
    <property type="component" value="Unassembled WGS sequence"/>
</dbReference>
<sequence>MLGLNDEGLVAGECKFTSSPVGEDELADLERTTDGVRWSGEPTDASTRYVLLSRSGFTGDLQSTSSRRSDVSLFGLGDILGATGAG</sequence>
<evidence type="ECO:0000313" key="2">
    <source>
        <dbReference type="Proteomes" id="UP001597034"/>
    </source>
</evidence>
<name>A0ABD6DP38_9EURY</name>
<evidence type="ECO:0008006" key="3">
    <source>
        <dbReference type="Google" id="ProtNLM"/>
    </source>
</evidence>
<accession>A0ABD6DP38</accession>
<protein>
    <recommendedName>
        <fullName evidence="3">DUF234 domain-containing protein</fullName>
    </recommendedName>
</protein>
<keyword evidence="2" id="KW-1185">Reference proteome</keyword>
<proteinExistence type="predicted"/>
<evidence type="ECO:0000313" key="1">
    <source>
        <dbReference type="EMBL" id="MFD1647530.1"/>
    </source>
</evidence>
<comment type="caution">
    <text evidence="1">The sequence shown here is derived from an EMBL/GenBank/DDBJ whole genome shotgun (WGS) entry which is preliminary data.</text>
</comment>
<organism evidence="1 2">
    <name type="scientific">Haloarchaeobius litoreus</name>
    <dbReference type="NCBI Taxonomy" id="755306"/>
    <lineage>
        <taxon>Archaea</taxon>
        <taxon>Methanobacteriati</taxon>
        <taxon>Methanobacteriota</taxon>
        <taxon>Stenosarchaea group</taxon>
        <taxon>Halobacteria</taxon>
        <taxon>Halobacteriales</taxon>
        <taxon>Halorubellaceae</taxon>
        <taxon>Haloarchaeobius</taxon>
    </lineage>
</organism>